<evidence type="ECO:0000313" key="4">
    <source>
        <dbReference type="EMBL" id="EDW75266.1"/>
    </source>
</evidence>
<evidence type="ECO:0000313" key="5">
    <source>
        <dbReference type="Proteomes" id="UP000007798"/>
    </source>
</evidence>
<reference evidence="4 5" key="1">
    <citation type="journal article" date="2007" name="Nature">
        <title>Evolution of genes and genomes on the Drosophila phylogeny.</title>
        <authorList>
            <consortium name="Drosophila 12 Genomes Consortium"/>
            <person name="Clark A.G."/>
            <person name="Eisen M.B."/>
            <person name="Smith D.R."/>
            <person name="Bergman C.M."/>
            <person name="Oliver B."/>
            <person name="Markow T.A."/>
            <person name="Kaufman T.C."/>
            <person name="Kellis M."/>
            <person name="Gelbart W."/>
            <person name="Iyer V.N."/>
            <person name="Pollard D.A."/>
            <person name="Sackton T.B."/>
            <person name="Larracuente A.M."/>
            <person name="Singh N.D."/>
            <person name="Abad J.P."/>
            <person name="Abt D.N."/>
            <person name="Adryan B."/>
            <person name="Aguade M."/>
            <person name="Akashi H."/>
            <person name="Anderson W.W."/>
            <person name="Aquadro C.F."/>
            <person name="Ardell D.H."/>
            <person name="Arguello R."/>
            <person name="Artieri C.G."/>
            <person name="Barbash D.A."/>
            <person name="Barker D."/>
            <person name="Barsanti P."/>
            <person name="Batterham P."/>
            <person name="Batzoglou S."/>
            <person name="Begun D."/>
            <person name="Bhutkar A."/>
            <person name="Blanco E."/>
            <person name="Bosak S.A."/>
            <person name="Bradley R.K."/>
            <person name="Brand A.D."/>
            <person name="Brent M.R."/>
            <person name="Brooks A.N."/>
            <person name="Brown R.H."/>
            <person name="Butlin R.K."/>
            <person name="Caggese C."/>
            <person name="Calvi B.R."/>
            <person name="Bernardo de Carvalho A."/>
            <person name="Caspi A."/>
            <person name="Castrezana S."/>
            <person name="Celniker S.E."/>
            <person name="Chang J.L."/>
            <person name="Chapple C."/>
            <person name="Chatterji S."/>
            <person name="Chinwalla A."/>
            <person name="Civetta A."/>
            <person name="Clifton S.W."/>
            <person name="Comeron J.M."/>
            <person name="Costello J.C."/>
            <person name="Coyne J.A."/>
            <person name="Daub J."/>
            <person name="David R.G."/>
            <person name="Delcher A.L."/>
            <person name="Delehaunty K."/>
            <person name="Do C.B."/>
            <person name="Ebling H."/>
            <person name="Edwards K."/>
            <person name="Eickbush T."/>
            <person name="Evans J.D."/>
            <person name="Filipski A."/>
            <person name="Findeiss S."/>
            <person name="Freyhult E."/>
            <person name="Fulton L."/>
            <person name="Fulton R."/>
            <person name="Garcia A.C."/>
            <person name="Gardiner A."/>
            <person name="Garfield D.A."/>
            <person name="Garvin B.E."/>
            <person name="Gibson G."/>
            <person name="Gilbert D."/>
            <person name="Gnerre S."/>
            <person name="Godfrey J."/>
            <person name="Good R."/>
            <person name="Gotea V."/>
            <person name="Gravely B."/>
            <person name="Greenberg A.J."/>
            <person name="Griffiths-Jones S."/>
            <person name="Gross S."/>
            <person name="Guigo R."/>
            <person name="Gustafson E.A."/>
            <person name="Haerty W."/>
            <person name="Hahn M.W."/>
            <person name="Halligan D.L."/>
            <person name="Halpern A.L."/>
            <person name="Halter G.M."/>
            <person name="Han M.V."/>
            <person name="Heger A."/>
            <person name="Hillier L."/>
            <person name="Hinrichs A.S."/>
            <person name="Holmes I."/>
            <person name="Hoskins R.A."/>
            <person name="Hubisz M.J."/>
            <person name="Hultmark D."/>
            <person name="Huntley M.A."/>
            <person name="Jaffe D.B."/>
            <person name="Jagadeeshan S."/>
            <person name="Jeck W.R."/>
            <person name="Johnson J."/>
            <person name="Jones C.D."/>
            <person name="Jordan W.C."/>
            <person name="Karpen G.H."/>
            <person name="Kataoka E."/>
            <person name="Keightley P.D."/>
            <person name="Kheradpour P."/>
            <person name="Kirkness E.F."/>
            <person name="Koerich L.B."/>
            <person name="Kristiansen K."/>
            <person name="Kudrna D."/>
            <person name="Kulathinal R.J."/>
            <person name="Kumar S."/>
            <person name="Kwok R."/>
            <person name="Lander E."/>
            <person name="Langley C.H."/>
            <person name="Lapoint R."/>
            <person name="Lazzaro B.P."/>
            <person name="Lee S.J."/>
            <person name="Levesque L."/>
            <person name="Li R."/>
            <person name="Lin C.F."/>
            <person name="Lin M.F."/>
            <person name="Lindblad-Toh K."/>
            <person name="Llopart A."/>
            <person name="Long M."/>
            <person name="Low L."/>
            <person name="Lozovsky E."/>
            <person name="Lu J."/>
            <person name="Luo M."/>
            <person name="Machado C.A."/>
            <person name="Makalowski W."/>
            <person name="Marzo M."/>
            <person name="Matsuda M."/>
            <person name="Matzkin L."/>
            <person name="McAllister B."/>
            <person name="McBride C.S."/>
            <person name="McKernan B."/>
            <person name="McKernan K."/>
            <person name="Mendez-Lago M."/>
            <person name="Minx P."/>
            <person name="Mollenhauer M.U."/>
            <person name="Montooth K."/>
            <person name="Mount S.M."/>
            <person name="Mu X."/>
            <person name="Myers E."/>
            <person name="Negre B."/>
            <person name="Newfeld S."/>
            <person name="Nielsen R."/>
            <person name="Noor M.A."/>
            <person name="O'Grady P."/>
            <person name="Pachter L."/>
            <person name="Papaceit M."/>
            <person name="Parisi M.J."/>
            <person name="Parisi M."/>
            <person name="Parts L."/>
            <person name="Pedersen J.S."/>
            <person name="Pesole G."/>
            <person name="Phillippy A.M."/>
            <person name="Ponting C.P."/>
            <person name="Pop M."/>
            <person name="Porcelli D."/>
            <person name="Powell J.R."/>
            <person name="Prohaska S."/>
            <person name="Pruitt K."/>
            <person name="Puig M."/>
            <person name="Quesneville H."/>
            <person name="Ram K.R."/>
            <person name="Rand D."/>
            <person name="Rasmussen M.D."/>
            <person name="Reed L.K."/>
            <person name="Reenan R."/>
            <person name="Reily A."/>
            <person name="Remington K.A."/>
            <person name="Rieger T.T."/>
            <person name="Ritchie M.G."/>
            <person name="Robin C."/>
            <person name="Rogers Y.H."/>
            <person name="Rohde C."/>
            <person name="Rozas J."/>
            <person name="Rubenfield M.J."/>
            <person name="Ruiz A."/>
            <person name="Russo S."/>
            <person name="Salzberg S.L."/>
            <person name="Sanchez-Gracia A."/>
            <person name="Saranga D.J."/>
            <person name="Sato H."/>
            <person name="Schaeffer S.W."/>
            <person name="Schatz M.C."/>
            <person name="Schlenke T."/>
            <person name="Schwartz R."/>
            <person name="Segarra C."/>
            <person name="Singh R.S."/>
            <person name="Sirot L."/>
            <person name="Sirota M."/>
            <person name="Sisneros N.B."/>
            <person name="Smith C.D."/>
            <person name="Smith T.F."/>
            <person name="Spieth J."/>
            <person name="Stage D.E."/>
            <person name="Stark A."/>
            <person name="Stephan W."/>
            <person name="Strausberg R.L."/>
            <person name="Strempel S."/>
            <person name="Sturgill D."/>
            <person name="Sutton G."/>
            <person name="Sutton G.G."/>
            <person name="Tao W."/>
            <person name="Teichmann S."/>
            <person name="Tobari Y.N."/>
            <person name="Tomimura Y."/>
            <person name="Tsolas J.M."/>
            <person name="Valente V.L."/>
            <person name="Venter E."/>
            <person name="Venter J.C."/>
            <person name="Vicario S."/>
            <person name="Vieira F.G."/>
            <person name="Vilella A.J."/>
            <person name="Villasante A."/>
            <person name="Walenz B."/>
            <person name="Wang J."/>
            <person name="Wasserman M."/>
            <person name="Watts T."/>
            <person name="Wilson D."/>
            <person name="Wilson R.K."/>
            <person name="Wing R.A."/>
            <person name="Wolfner M.F."/>
            <person name="Wong A."/>
            <person name="Wong G.K."/>
            <person name="Wu C.I."/>
            <person name="Wu G."/>
            <person name="Yamamoto D."/>
            <person name="Yang H.P."/>
            <person name="Yang S.P."/>
            <person name="Yorke J.A."/>
            <person name="Yoshida K."/>
            <person name="Zdobnov E."/>
            <person name="Zhang P."/>
            <person name="Zhang Y."/>
            <person name="Zimin A.V."/>
            <person name="Baldwin J."/>
            <person name="Abdouelleil A."/>
            <person name="Abdulkadir J."/>
            <person name="Abebe A."/>
            <person name="Abera B."/>
            <person name="Abreu J."/>
            <person name="Acer S.C."/>
            <person name="Aftuck L."/>
            <person name="Alexander A."/>
            <person name="An P."/>
            <person name="Anderson E."/>
            <person name="Anderson S."/>
            <person name="Arachi H."/>
            <person name="Azer M."/>
            <person name="Bachantsang P."/>
            <person name="Barry A."/>
            <person name="Bayul T."/>
            <person name="Berlin A."/>
            <person name="Bessette D."/>
            <person name="Bloom T."/>
            <person name="Blye J."/>
            <person name="Boguslavskiy L."/>
            <person name="Bonnet C."/>
            <person name="Boukhgalter B."/>
            <person name="Bourzgui I."/>
            <person name="Brown A."/>
            <person name="Cahill P."/>
            <person name="Channer S."/>
            <person name="Cheshatsang Y."/>
            <person name="Chuda L."/>
            <person name="Citroen M."/>
            <person name="Collymore A."/>
            <person name="Cooke P."/>
            <person name="Costello M."/>
            <person name="D'Aco K."/>
            <person name="Daza R."/>
            <person name="De Haan G."/>
            <person name="DeGray S."/>
            <person name="DeMaso C."/>
            <person name="Dhargay N."/>
            <person name="Dooley K."/>
            <person name="Dooley E."/>
            <person name="Doricent M."/>
            <person name="Dorje P."/>
            <person name="Dorjee K."/>
            <person name="Dupes A."/>
            <person name="Elong R."/>
            <person name="Falk J."/>
            <person name="Farina A."/>
            <person name="Faro S."/>
            <person name="Ferguson D."/>
            <person name="Fisher S."/>
            <person name="Foley C.D."/>
            <person name="Franke A."/>
            <person name="Friedrich D."/>
            <person name="Gadbois L."/>
            <person name="Gearin G."/>
            <person name="Gearin C.R."/>
            <person name="Giannoukos G."/>
            <person name="Goode T."/>
            <person name="Graham J."/>
            <person name="Grandbois E."/>
            <person name="Grewal S."/>
            <person name="Gyaltsen K."/>
            <person name="Hafez N."/>
            <person name="Hagos B."/>
            <person name="Hall J."/>
            <person name="Henson C."/>
            <person name="Hollinger A."/>
            <person name="Honan T."/>
            <person name="Huard M.D."/>
            <person name="Hughes L."/>
            <person name="Hurhula B."/>
            <person name="Husby M.E."/>
            <person name="Kamat A."/>
            <person name="Kanga B."/>
            <person name="Kashin S."/>
            <person name="Khazanovich D."/>
            <person name="Kisner P."/>
            <person name="Lance K."/>
            <person name="Lara M."/>
            <person name="Lee W."/>
            <person name="Lennon N."/>
            <person name="Letendre F."/>
            <person name="LeVine R."/>
            <person name="Lipovsky A."/>
            <person name="Liu X."/>
            <person name="Liu J."/>
            <person name="Liu S."/>
            <person name="Lokyitsang T."/>
            <person name="Lokyitsang Y."/>
            <person name="Lubonja R."/>
            <person name="Lui A."/>
            <person name="MacDonald P."/>
            <person name="Magnisalis V."/>
            <person name="Maru K."/>
            <person name="Matthews C."/>
            <person name="McCusker W."/>
            <person name="McDonough S."/>
            <person name="Mehta T."/>
            <person name="Meldrim J."/>
            <person name="Meneus L."/>
            <person name="Mihai O."/>
            <person name="Mihalev A."/>
            <person name="Mihova T."/>
            <person name="Mittelman R."/>
            <person name="Mlenga V."/>
            <person name="Montmayeur A."/>
            <person name="Mulrain L."/>
            <person name="Navidi A."/>
            <person name="Naylor J."/>
            <person name="Negash T."/>
            <person name="Nguyen T."/>
            <person name="Nguyen N."/>
            <person name="Nicol R."/>
            <person name="Norbu C."/>
            <person name="Norbu N."/>
            <person name="Novod N."/>
            <person name="O'Neill B."/>
            <person name="Osman S."/>
            <person name="Markiewicz E."/>
            <person name="Oyono O.L."/>
            <person name="Patti C."/>
            <person name="Phunkhang P."/>
            <person name="Pierre F."/>
            <person name="Priest M."/>
            <person name="Raghuraman S."/>
            <person name="Rege F."/>
            <person name="Reyes R."/>
            <person name="Rise C."/>
            <person name="Rogov P."/>
            <person name="Ross K."/>
            <person name="Ryan E."/>
            <person name="Settipalli S."/>
            <person name="Shea T."/>
            <person name="Sherpa N."/>
            <person name="Shi L."/>
            <person name="Shih D."/>
            <person name="Sparrow T."/>
            <person name="Spaulding J."/>
            <person name="Stalker J."/>
            <person name="Stange-Thomann N."/>
            <person name="Stavropoulos S."/>
            <person name="Stone C."/>
            <person name="Strader C."/>
            <person name="Tesfaye S."/>
            <person name="Thomson T."/>
            <person name="Thoulutsang Y."/>
            <person name="Thoulutsang D."/>
            <person name="Topham K."/>
            <person name="Topping I."/>
            <person name="Tsamla T."/>
            <person name="Vassiliev H."/>
            <person name="Vo A."/>
            <person name="Wangchuk T."/>
            <person name="Wangdi T."/>
            <person name="Weiand M."/>
            <person name="Wilkinson J."/>
            <person name="Wilson A."/>
            <person name="Yadav S."/>
            <person name="Young G."/>
            <person name="Yu Q."/>
            <person name="Zembek L."/>
            <person name="Zhong D."/>
            <person name="Zimmer A."/>
            <person name="Zwirko Z."/>
            <person name="Jaffe D.B."/>
            <person name="Alvarez P."/>
            <person name="Brockman W."/>
            <person name="Butler J."/>
            <person name="Chin C."/>
            <person name="Gnerre S."/>
            <person name="Grabherr M."/>
            <person name="Kleber M."/>
            <person name="Mauceli E."/>
            <person name="MacCallum I."/>
        </authorList>
    </citation>
    <scope>NUCLEOTIDE SEQUENCE [LARGE SCALE GENOMIC DNA]</scope>
    <source>
        <strain evidence="5">Tucson 14030-0811.24</strain>
    </source>
</reference>
<name>B4MT27_DROWI</name>
<dbReference type="GO" id="GO:0042302">
    <property type="term" value="F:structural constituent of cuticle"/>
    <property type="evidence" value="ECO:0007669"/>
    <property type="project" value="UniProtKB-UniRule"/>
</dbReference>
<feature type="signal peptide" evidence="3">
    <location>
        <begin position="1"/>
        <end position="26"/>
    </location>
</feature>
<dbReference type="PhylomeDB" id="B4MT27"/>
<dbReference type="KEGG" id="dwi:6641169"/>
<dbReference type="Proteomes" id="UP000007798">
    <property type="component" value="Unassembled WGS sequence"/>
</dbReference>
<keyword evidence="5" id="KW-1185">Reference proteome</keyword>
<dbReference type="EMBL" id="CH963851">
    <property type="protein sequence ID" value="EDW75266.1"/>
    <property type="molecule type" value="Genomic_DNA"/>
</dbReference>
<keyword evidence="1" id="KW-0193">Cuticle</keyword>
<accession>B4MT27</accession>
<dbReference type="HOGENOM" id="CLU_1139053_0_0_1"/>
<evidence type="ECO:0000256" key="2">
    <source>
        <dbReference type="SAM" id="MobiDB-lite"/>
    </source>
</evidence>
<dbReference type="InterPro" id="IPR000618">
    <property type="entry name" value="Insect_cuticle"/>
</dbReference>
<feature type="compositionally biased region" description="Low complexity" evidence="2">
    <location>
        <begin position="105"/>
        <end position="123"/>
    </location>
</feature>
<dbReference type="InParanoid" id="B4MT27"/>
<dbReference type="AlphaFoldDB" id="B4MT27"/>
<proteinExistence type="predicted"/>
<dbReference type="OMA" id="WRDNFYD"/>
<feature type="chain" id="PRO_5002818677" evidence="3">
    <location>
        <begin position="27"/>
        <end position="244"/>
    </location>
</feature>
<feature type="region of interest" description="Disordered" evidence="2">
    <location>
        <begin position="98"/>
        <end position="139"/>
    </location>
</feature>
<evidence type="ECO:0000256" key="3">
    <source>
        <dbReference type="SAM" id="SignalP"/>
    </source>
</evidence>
<keyword evidence="3" id="KW-0732">Signal</keyword>
<dbReference type="PROSITE" id="PS51155">
    <property type="entry name" value="CHIT_BIND_RR_2"/>
    <property type="match status" value="1"/>
</dbReference>
<dbReference type="FunCoup" id="B4MT27">
    <property type="interactions" value="23"/>
</dbReference>
<dbReference type="OrthoDB" id="7926065at2759"/>
<gene>
    <name evidence="4" type="primary">Dwil\GK20082</name>
    <name evidence="4" type="ORF">Dwil_GK20082</name>
</gene>
<sequence length="244" mass="27975">MLSGHTQFQIQVQLLLVLMVLGIARGQRLPARQLQTPNFDGGESFEQFESLDSNEMREELKKLLADQLTNAFAPLTTGELRRQPAIVAPGSSAEALARFADDSRSSSSSEENEQQQEQLEQQGGDSGEEEAEEPAIVAPSYNPWRDNFYDLNEDGSYVYGYSLPNGVRRWERGYYSEEQHGQVVEGFYTQPRSISSHDITYELRCYRSDIHGYHPFEVKYLKSPPRVQRDEQLDVDCFQTHRKR</sequence>
<dbReference type="eggNOG" id="ENOG502TBEW">
    <property type="taxonomic scope" value="Eukaryota"/>
</dbReference>
<protein>
    <submittedName>
        <fullName evidence="4">Uncharacterized protein</fullName>
    </submittedName>
</protein>
<dbReference type="Pfam" id="PF00379">
    <property type="entry name" value="Chitin_bind_4"/>
    <property type="match status" value="1"/>
</dbReference>
<evidence type="ECO:0000256" key="1">
    <source>
        <dbReference type="PROSITE-ProRule" id="PRU00497"/>
    </source>
</evidence>
<organism evidence="4 5">
    <name type="scientific">Drosophila willistoni</name>
    <name type="common">Fruit fly</name>
    <dbReference type="NCBI Taxonomy" id="7260"/>
    <lineage>
        <taxon>Eukaryota</taxon>
        <taxon>Metazoa</taxon>
        <taxon>Ecdysozoa</taxon>
        <taxon>Arthropoda</taxon>
        <taxon>Hexapoda</taxon>
        <taxon>Insecta</taxon>
        <taxon>Pterygota</taxon>
        <taxon>Neoptera</taxon>
        <taxon>Endopterygota</taxon>
        <taxon>Diptera</taxon>
        <taxon>Brachycera</taxon>
        <taxon>Muscomorpha</taxon>
        <taxon>Ephydroidea</taxon>
        <taxon>Drosophilidae</taxon>
        <taxon>Drosophila</taxon>
        <taxon>Sophophora</taxon>
    </lineage>
</organism>